<dbReference type="InterPro" id="IPR001851">
    <property type="entry name" value="ABC_transp_permease"/>
</dbReference>
<evidence type="ECO:0000313" key="7">
    <source>
        <dbReference type="EMBL" id="MCY0149819.1"/>
    </source>
</evidence>
<keyword evidence="2" id="KW-1003">Cell membrane</keyword>
<protein>
    <submittedName>
        <fullName evidence="7">ABC transporter permease</fullName>
    </submittedName>
</protein>
<feature type="transmembrane region" description="Helical" evidence="6">
    <location>
        <begin position="28"/>
        <end position="46"/>
    </location>
</feature>
<name>A0ABT3ZDK5_9HYPH</name>
<sequence length="326" mass="34351">MSDTVNPPPPNKYKSAEIVDLAIRHSNVLALIALIVIAGVASPYFFEWRNIMNFLRGSAPLALVAIGTTIVILSRGIDLSVGSLVGVSATVVAAIIPFNPVLAVTLALVSGLLLGAVNGFLITRFNLQPFIATLAMLISGRGIVYMYTEGSNIVVRDPPKWFSFIGSGYVGPFPTPVVIAVAAFICMILVMRETQFGRHVYGIGANEEACKLFGINVKGVTLRIYMLSGLLSALAGIILVSRLTVAEPNAGHLMELDAISATLIGGTTFTGGIGSLGGTVIGVLVLAILGNTLNLVGISPFLQMFLQGVIIVIAVLMSEMRQKVLK</sequence>
<comment type="subcellular location">
    <subcellularLocation>
        <location evidence="1">Cell membrane</location>
        <topology evidence="1">Multi-pass membrane protein</topology>
    </subcellularLocation>
</comment>
<dbReference type="EMBL" id="JAOVZR010000001">
    <property type="protein sequence ID" value="MCY0149819.1"/>
    <property type="molecule type" value="Genomic_DNA"/>
</dbReference>
<feature type="transmembrane region" description="Helical" evidence="6">
    <location>
        <begin position="168"/>
        <end position="190"/>
    </location>
</feature>
<evidence type="ECO:0000256" key="1">
    <source>
        <dbReference type="ARBA" id="ARBA00004651"/>
    </source>
</evidence>
<evidence type="ECO:0000256" key="5">
    <source>
        <dbReference type="ARBA" id="ARBA00023136"/>
    </source>
</evidence>
<comment type="caution">
    <text evidence="7">The sequence shown here is derived from an EMBL/GenBank/DDBJ whole genome shotgun (WGS) entry which is preliminary data.</text>
</comment>
<feature type="transmembrane region" description="Helical" evidence="6">
    <location>
        <begin position="129"/>
        <end position="148"/>
    </location>
</feature>
<dbReference type="PANTHER" id="PTHR32196:SF72">
    <property type="entry name" value="RIBOSE IMPORT PERMEASE PROTEIN RBSC"/>
    <property type="match status" value="1"/>
</dbReference>
<evidence type="ECO:0000256" key="4">
    <source>
        <dbReference type="ARBA" id="ARBA00022989"/>
    </source>
</evidence>
<feature type="transmembrane region" description="Helical" evidence="6">
    <location>
        <begin position="89"/>
        <end position="117"/>
    </location>
</feature>
<evidence type="ECO:0000256" key="2">
    <source>
        <dbReference type="ARBA" id="ARBA00022475"/>
    </source>
</evidence>
<dbReference type="Pfam" id="PF02653">
    <property type="entry name" value="BPD_transp_2"/>
    <property type="match status" value="1"/>
</dbReference>
<proteinExistence type="predicted"/>
<keyword evidence="4 6" id="KW-1133">Transmembrane helix</keyword>
<evidence type="ECO:0000313" key="8">
    <source>
        <dbReference type="Proteomes" id="UP001073227"/>
    </source>
</evidence>
<feature type="transmembrane region" description="Helical" evidence="6">
    <location>
        <begin position="263"/>
        <end position="289"/>
    </location>
</feature>
<keyword evidence="3 6" id="KW-0812">Transmembrane</keyword>
<evidence type="ECO:0000256" key="3">
    <source>
        <dbReference type="ARBA" id="ARBA00022692"/>
    </source>
</evidence>
<reference evidence="7" key="1">
    <citation type="submission" date="2022-10" db="EMBL/GenBank/DDBJ databases">
        <title>Hoeflea sp. G2-23, isolated from marine algae.</title>
        <authorList>
            <person name="Kristyanto S."/>
            <person name="Kim J.M."/>
            <person name="Jeon C.O."/>
        </authorList>
    </citation>
    <scope>NUCLEOTIDE SEQUENCE</scope>
    <source>
        <strain evidence="7">G2-23</strain>
    </source>
</reference>
<feature type="transmembrane region" description="Helical" evidence="6">
    <location>
        <begin position="301"/>
        <end position="318"/>
    </location>
</feature>
<feature type="transmembrane region" description="Helical" evidence="6">
    <location>
        <begin position="58"/>
        <end position="77"/>
    </location>
</feature>
<evidence type="ECO:0000256" key="6">
    <source>
        <dbReference type="SAM" id="Phobius"/>
    </source>
</evidence>
<dbReference type="RefSeq" id="WP_267655257.1">
    <property type="nucleotide sequence ID" value="NZ_JAOVZR010000001.1"/>
</dbReference>
<dbReference type="PANTHER" id="PTHR32196">
    <property type="entry name" value="ABC TRANSPORTER PERMEASE PROTEIN YPHD-RELATED-RELATED"/>
    <property type="match status" value="1"/>
</dbReference>
<feature type="transmembrane region" description="Helical" evidence="6">
    <location>
        <begin position="224"/>
        <end position="243"/>
    </location>
</feature>
<organism evidence="7 8">
    <name type="scientific">Hoeflea algicola</name>
    <dbReference type="NCBI Taxonomy" id="2983763"/>
    <lineage>
        <taxon>Bacteria</taxon>
        <taxon>Pseudomonadati</taxon>
        <taxon>Pseudomonadota</taxon>
        <taxon>Alphaproteobacteria</taxon>
        <taxon>Hyphomicrobiales</taxon>
        <taxon>Rhizobiaceae</taxon>
        <taxon>Hoeflea</taxon>
    </lineage>
</organism>
<dbReference type="CDD" id="cd06579">
    <property type="entry name" value="TM_PBP1_transp_AraH_like"/>
    <property type="match status" value="1"/>
</dbReference>
<keyword evidence="5 6" id="KW-0472">Membrane</keyword>
<dbReference type="Proteomes" id="UP001073227">
    <property type="component" value="Unassembled WGS sequence"/>
</dbReference>
<accession>A0ABT3ZDK5</accession>
<keyword evidence="8" id="KW-1185">Reference proteome</keyword>
<gene>
    <name evidence="7" type="ORF">OEG84_19430</name>
</gene>